<dbReference type="PROSITE" id="PS50893">
    <property type="entry name" value="ABC_TRANSPORTER_2"/>
    <property type="match status" value="1"/>
</dbReference>
<protein>
    <submittedName>
        <fullName evidence="12">ABC transporter ATP-binding protein</fullName>
    </submittedName>
</protein>
<dbReference type="InterPro" id="IPR003593">
    <property type="entry name" value="AAA+_ATPase"/>
</dbReference>
<dbReference type="EMBL" id="CP098242">
    <property type="protein sequence ID" value="WAW09019.1"/>
    <property type="molecule type" value="Genomic_DNA"/>
</dbReference>
<evidence type="ECO:0000256" key="3">
    <source>
        <dbReference type="ARBA" id="ARBA00022496"/>
    </source>
</evidence>
<gene>
    <name evidence="12" type="ORF">NB640_06910</name>
</gene>
<keyword evidence="1" id="KW-0813">Transport</keyword>
<evidence type="ECO:0000313" key="13">
    <source>
        <dbReference type="Proteomes" id="UP001156215"/>
    </source>
</evidence>
<evidence type="ECO:0000256" key="2">
    <source>
        <dbReference type="ARBA" id="ARBA00022475"/>
    </source>
</evidence>
<dbReference type="Gene3D" id="3.40.50.300">
    <property type="entry name" value="P-loop containing nucleotide triphosphate hydrolases"/>
    <property type="match status" value="1"/>
</dbReference>
<dbReference type="SMART" id="SM00382">
    <property type="entry name" value="AAA"/>
    <property type="match status" value="1"/>
</dbReference>
<evidence type="ECO:0000259" key="11">
    <source>
        <dbReference type="PROSITE" id="PS50893"/>
    </source>
</evidence>
<dbReference type="GO" id="GO:0016020">
    <property type="term" value="C:membrane"/>
    <property type="evidence" value="ECO:0007669"/>
    <property type="project" value="InterPro"/>
</dbReference>
<dbReference type="InterPro" id="IPR027417">
    <property type="entry name" value="P-loop_NTPase"/>
</dbReference>
<dbReference type="Pfam" id="PF00005">
    <property type="entry name" value="ABC_tran"/>
    <property type="match status" value="1"/>
</dbReference>
<evidence type="ECO:0000256" key="1">
    <source>
        <dbReference type="ARBA" id="ARBA00022448"/>
    </source>
</evidence>
<keyword evidence="13" id="KW-1185">Reference proteome</keyword>
<dbReference type="InterPro" id="IPR003439">
    <property type="entry name" value="ABC_transporter-like_ATP-bd"/>
</dbReference>
<evidence type="ECO:0000256" key="4">
    <source>
        <dbReference type="ARBA" id="ARBA00022519"/>
    </source>
</evidence>
<dbReference type="SUPFAM" id="SSF52540">
    <property type="entry name" value="P-loop containing nucleoside triphosphate hydrolases"/>
    <property type="match status" value="1"/>
</dbReference>
<reference evidence="12" key="1">
    <citation type="journal article" date="2022" name="Front. Microbiol.">
        <title>New perspectives on an old grouping: The genomic and phenotypic variability of Oxalobacter formigenes and the implications for calcium oxalate stone prevention.</title>
        <authorList>
            <person name="Chmiel J.A."/>
            <person name="Carr C."/>
            <person name="Stuivenberg G.A."/>
            <person name="Venema R."/>
            <person name="Chanyi R.M."/>
            <person name="Al K.F."/>
            <person name="Giguere D."/>
            <person name="Say H."/>
            <person name="Akouris P.P."/>
            <person name="Dominguez Romero S.A."/>
            <person name="Kwong A."/>
            <person name="Tai V."/>
            <person name="Koval S.F."/>
            <person name="Razvi H."/>
            <person name="Bjazevic J."/>
            <person name="Burton J.P."/>
        </authorList>
    </citation>
    <scope>NUCLEOTIDE SEQUENCE</scope>
    <source>
        <strain evidence="12">WoOx3</strain>
    </source>
</reference>
<evidence type="ECO:0000256" key="7">
    <source>
        <dbReference type="ARBA" id="ARBA00022967"/>
    </source>
</evidence>
<keyword evidence="7" id="KW-1278">Translocase</keyword>
<dbReference type="AlphaFoldDB" id="A0A9E9LUD0"/>
<keyword evidence="5" id="KW-0547">Nucleotide-binding</keyword>
<dbReference type="PANTHER" id="PTHR42781">
    <property type="entry name" value="SPERMIDINE/PUTRESCINE IMPORT ATP-BINDING PROTEIN POTA"/>
    <property type="match status" value="1"/>
</dbReference>
<evidence type="ECO:0000256" key="6">
    <source>
        <dbReference type="ARBA" id="ARBA00022840"/>
    </source>
</evidence>
<evidence type="ECO:0000313" key="12">
    <source>
        <dbReference type="EMBL" id="WAW09019.1"/>
    </source>
</evidence>
<keyword evidence="6 12" id="KW-0067">ATP-binding</keyword>
<keyword evidence="3" id="KW-0410">Iron transport</keyword>
<sequence>MFLCIRNLRFRYQSPGPMVLDGFSLDVDEGEIVGVAGESGSGKSTLLRLIAGLEKPLSGEIVMDGQLLAGDTVFVEPEHRQVGLFFQDYGLFPHLTVRKNIEFGLHRLDKAARRVQTEKMLALIKMPELAGRYPYELSGGQQQRVALARALAPRPKVLLLDEPFSNLDAELKETIRQEVRAILESTQTTCLLVSHDRSDLEAVCGRIIESPAP</sequence>
<name>A0A9E9LUD0_9BURK</name>
<dbReference type="GO" id="GO:0015408">
    <property type="term" value="F:ABC-type ferric iron transporter activity"/>
    <property type="evidence" value="ECO:0007669"/>
    <property type="project" value="InterPro"/>
</dbReference>
<dbReference type="CDD" id="cd03259">
    <property type="entry name" value="ABC_Carb_Solutes_like"/>
    <property type="match status" value="1"/>
</dbReference>
<evidence type="ECO:0000256" key="9">
    <source>
        <dbReference type="ARBA" id="ARBA00023065"/>
    </source>
</evidence>
<dbReference type="InterPro" id="IPR017871">
    <property type="entry name" value="ABC_transporter-like_CS"/>
</dbReference>
<accession>A0A9E9LUD0</accession>
<keyword evidence="9" id="KW-0406">Ion transport</keyword>
<dbReference type="KEGG" id="ovb:NB640_06910"/>
<keyword evidence="4" id="KW-0997">Cell inner membrane</keyword>
<keyword evidence="10" id="KW-0472">Membrane</keyword>
<feature type="domain" description="ABC transporter" evidence="11">
    <location>
        <begin position="3"/>
        <end position="212"/>
    </location>
</feature>
<proteinExistence type="predicted"/>
<dbReference type="GO" id="GO:0016887">
    <property type="term" value="F:ATP hydrolysis activity"/>
    <property type="evidence" value="ECO:0007669"/>
    <property type="project" value="InterPro"/>
</dbReference>
<evidence type="ECO:0000256" key="10">
    <source>
        <dbReference type="ARBA" id="ARBA00023136"/>
    </source>
</evidence>
<keyword evidence="8" id="KW-0408">Iron</keyword>
<dbReference type="InterPro" id="IPR015853">
    <property type="entry name" value="ABC_transpr_FbpC"/>
</dbReference>
<dbReference type="RefSeq" id="WP_269308012.1">
    <property type="nucleotide sequence ID" value="NZ_CP098242.1"/>
</dbReference>
<dbReference type="PROSITE" id="PS00211">
    <property type="entry name" value="ABC_TRANSPORTER_1"/>
    <property type="match status" value="1"/>
</dbReference>
<evidence type="ECO:0000256" key="8">
    <source>
        <dbReference type="ARBA" id="ARBA00023004"/>
    </source>
</evidence>
<dbReference type="InterPro" id="IPR050093">
    <property type="entry name" value="ABC_SmlMolc_Importer"/>
</dbReference>
<evidence type="ECO:0000256" key="5">
    <source>
        <dbReference type="ARBA" id="ARBA00022741"/>
    </source>
</evidence>
<dbReference type="Proteomes" id="UP001156215">
    <property type="component" value="Chromosome"/>
</dbReference>
<dbReference type="GO" id="GO:0005524">
    <property type="term" value="F:ATP binding"/>
    <property type="evidence" value="ECO:0007669"/>
    <property type="project" value="UniProtKB-KW"/>
</dbReference>
<keyword evidence="2" id="KW-1003">Cell membrane</keyword>
<organism evidence="12 13">
    <name type="scientific">Oxalobacter vibrioformis</name>
    <dbReference type="NCBI Taxonomy" id="933080"/>
    <lineage>
        <taxon>Bacteria</taxon>
        <taxon>Pseudomonadati</taxon>
        <taxon>Pseudomonadota</taxon>
        <taxon>Betaproteobacteria</taxon>
        <taxon>Burkholderiales</taxon>
        <taxon>Oxalobacteraceae</taxon>
        <taxon>Oxalobacter</taxon>
    </lineage>
</organism>
<dbReference type="PANTHER" id="PTHR42781:SF5">
    <property type="entry name" value="PUTRESCINE TRANSPORT ATP-BINDING PROTEIN POTG"/>
    <property type="match status" value="1"/>
</dbReference>